<keyword evidence="1" id="KW-1133">Transmembrane helix</keyword>
<evidence type="ECO:0000313" key="2">
    <source>
        <dbReference type="EMBL" id="QCQ21832.1"/>
    </source>
</evidence>
<keyword evidence="3" id="KW-1185">Reference proteome</keyword>
<evidence type="ECO:0008006" key="4">
    <source>
        <dbReference type="Google" id="ProtNLM"/>
    </source>
</evidence>
<feature type="transmembrane region" description="Helical" evidence="1">
    <location>
        <begin position="12"/>
        <end position="31"/>
    </location>
</feature>
<accession>A0A4P8L4Y5</accession>
<reference evidence="2 3" key="2">
    <citation type="submission" date="2019-05" db="EMBL/GenBank/DDBJ databases">
        <authorList>
            <person name="Suflita J.M."/>
            <person name="Marks C.R."/>
        </authorList>
    </citation>
    <scope>NUCLEOTIDE SEQUENCE [LARGE SCALE GENOMIC DNA]</scope>
    <source>
        <strain evidence="2 3">ALDC</strain>
    </source>
</reference>
<evidence type="ECO:0000313" key="3">
    <source>
        <dbReference type="Proteomes" id="UP000298602"/>
    </source>
</evidence>
<keyword evidence="1" id="KW-0812">Transmembrane</keyword>
<sequence>MLENSSASWFRRGILPTGYALLVLLVQAQWVELLKWAFFKVDLLLPVAFQVALFNPLPAAMAWALGLGFVVDTLSGKLWGLHMGTYCLAVGLYHVAADRLEMTHPVYQIVCIGFCGLVQSVMLGFYLQWTSVFPEWQATVWSGLLLRTAGTMVLAPAVMFPLRSLMDDMERTA</sequence>
<evidence type="ECO:0000256" key="1">
    <source>
        <dbReference type="SAM" id="Phobius"/>
    </source>
</evidence>
<dbReference type="OrthoDB" id="5520725at2"/>
<proteinExistence type="predicted"/>
<protein>
    <recommendedName>
        <fullName evidence="4">Rod shape-determining protein MreD</fullName>
    </recommendedName>
</protein>
<dbReference type="RefSeq" id="WP_137423801.1">
    <property type="nucleotide sequence ID" value="NZ_CP040098.1"/>
</dbReference>
<feature type="transmembrane region" description="Helical" evidence="1">
    <location>
        <begin position="43"/>
        <end position="66"/>
    </location>
</feature>
<dbReference type="EMBL" id="CP040098">
    <property type="protein sequence ID" value="QCQ21832.1"/>
    <property type="molecule type" value="Genomic_DNA"/>
</dbReference>
<organism evidence="2 3">
    <name type="scientific">Desulfoglaeba alkanexedens ALDC</name>
    <dbReference type="NCBI Taxonomy" id="980445"/>
    <lineage>
        <taxon>Bacteria</taxon>
        <taxon>Pseudomonadati</taxon>
        <taxon>Thermodesulfobacteriota</taxon>
        <taxon>Syntrophobacteria</taxon>
        <taxon>Syntrophobacterales</taxon>
        <taxon>Syntrophobacteraceae</taxon>
        <taxon>Desulfoglaeba</taxon>
    </lineage>
</organism>
<dbReference type="AlphaFoldDB" id="A0A4P8L4Y5"/>
<dbReference type="KEGG" id="dax:FDQ92_06350"/>
<feature type="transmembrane region" description="Helical" evidence="1">
    <location>
        <begin position="109"/>
        <end position="129"/>
    </location>
</feature>
<gene>
    <name evidence="2" type="ORF">FDQ92_06350</name>
</gene>
<name>A0A4P8L4Y5_9BACT</name>
<reference evidence="2 3" key="1">
    <citation type="submission" date="2019-05" db="EMBL/GenBank/DDBJ databases">
        <title>The Complete Genome Sequence of the n-alkane-degrading Desulfoglaeba alkanexedens ALDC reveals multiple alkylsuccinate synthase gene clusters.</title>
        <authorList>
            <person name="Callaghan A.V."/>
            <person name="Davidova I.A."/>
            <person name="Duncan K.E."/>
            <person name="Morris B."/>
            <person name="McInerney M.J."/>
        </authorList>
    </citation>
    <scope>NUCLEOTIDE SEQUENCE [LARGE SCALE GENOMIC DNA]</scope>
    <source>
        <strain evidence="2 3">ALDC</strain>
    </source>
</reference>
<dbReference type="Proteomes" id="UP000298602">
    <property type="component" value="Chromosome"/>
</dbReference>
<feature type="transmembrane region" description="Helical" evidence="1">
    <location>
        <begin position="78"/>
        <end position="97"/>
    </location>
</feature>
<feature type="transmembrane region" description="Helical" evidence="1">
    <location>
        <begin position="141"/>
        <end position="162"/>
    </location>
</feature>
<keyword evidence="1" id="KW-0472">Membrane</keyword>